<dbReference type="InterPro" id="IPR024207">
    <property type="entry name" value="CotJB_dom"/>
</dbReference>
<reference evidence="2 3" key="1">
    <citation type="submission" date="2021-01" db="EMBL/GenBank/DDBJ databases">
        <title>Genomic Encyclopedia of Type Strains, Phase IV (KMG-IV): sequencing the most valuable type-strain genomes for metagenomic binning, comparative biology and taxonomic classification.</title>
        <authorList>
            <person name="Goeker M."/>
        </authorList>
    </citation>
    <scope>NUCLEOTIDE SEQUENCE [LARGE SCALE GENOMIC DNA]</scope>
    <source>
        <strain evidence="2 3">DSM 25890</strain>
    </source>
</reference>
<keyword evidence="2" id="KW-0946">Virion</keyword>
<feature type="domain" description="Protein CotJB" evidence="1">
    <location>
        <begin position="8"/>
        <end position="83"/>
    </location>
</feature>
<evidence type="ECO:0000313" key="3">
    <source>
        <dbReference type="Proteomes" id="UP001314796"/>
    </source>
</evidence>
<dbReference type="Pfam" id="PF12652">
    <property type="entry name" value="CotJB"/>
    <property type="match status" value="1"/>
</dbReference>
<evidence type="ECO:0000313" key="2">
    <source>
        <dbReference type="EMBL" id="MBM7614458.1"/>
    </source>
</evidence>
<dbReference type="RefSeq" id="WP_330613113.1">
    <property type="nucleotide sequence ID" value="NZ_JAFBEE010000004.1"/>
</dbReference>
<dbReference type="PIRSF" id="PIRSF010606">
    <property type="entry name" value="Spore_coat_CotJB"/>
    <property type="match status" value="1"/>
</dbReference>
<keyword evidence="3" id="KW-1185">Reference proteome</keyword>
<keyword evidence="2" id="KW-0167">Capsid protein</keyword>
<accession>A0ABS2NND5</accession>
<gene>
    <name evidence="2" type="ORF">JOC73_000969</name>
</gene>
<name>A0ABS2NND5_9FIRM</name>
<sequence>MMMDDRLALLRQIQEVEFAAVELNLYLDTHMEDQRALMEYNQIHKQLMMLKQQYEMLYGPLTNFGFSPSQYPWKWIEGPWPWEQVY</sequence>
<comment type="caution">
    <text evidence="2">The sequence shown here is derived from an EMBL/GenBank/DDBJ whole genome shotgun (WGS) entry which is preliminary data.</text>
</comment>
<evidence type="ECO:0000259" key="1">
    <source>
        <dbReference type="Pfam" id="PF12652"/>
    </source>
</evidence>
<dbReference type="EMBL" id="JAFBEE010000004">
    <property type="protein sequence ID" value="MBM7614458.1"/>
    <property type="molecule type" value="Genomic_DNA"/>
</dbReference>
<organism evidence="2 3">
    <name type="scientific">Alkaliphilus hydrothermalis</name>
    <dbReference type="NCBI Taxonomy" id="1482730"/>
    <lineage>
        <taxon>Bacteria</taxon>
        <taxon>Bacillati</taxon>
        <taxon>Bacillota</taxon>
        <taxon>Clostridia</taxon>
        <taxon>Peptostreptococcales</taxon>
        <taxon>Natronincolaceae</taxon>
        <taxon>Alkaliphilus</taxon>
    </lineage>
</organism>
<protein>
    <submittedName>
        <fullName evidence="2">Spore coat protein JB</fullName>
    </submittedName>
</protein>
<proteinExistence type="predicted"/>
<dbReference type="Proteomes" id="UP001314796">
    <property type="component" value="Unassembled WGS sequence"/>
</dbReference>
<dbReference type="InterPro" id="IPR016571">
    <property type="entry name" value="Spore_coat_assembly_CotJB"/>
</dbReference>